<dbReference type="RefSeq" id="WP_207155439.1">
    <property type="nucleotide sequence ID" value="NZ_AP024484.1"/>
</dbReference>
<sequence>MKKILYNIMLLLTTVTMLSSCNKDGDLIYLNGFGGSELTATTSDVVLSIANSKKLVLSIEWNNPTLLSSDSSKTAPDGVLKTYLQISANEDFSGKVNESTVISPSKAYIGDDLNSIAKGLGLSADVSAPLYFRIKSVEGNNMEPAYSNVEKVNVTPFTIHMNFVSVLSKEKTDTVARLYSDSENGIYTGYMKAAGWYNCWFVENDGTVWGNYNVSGHEFELSKASDAWNCWFADGSGHWFVTVDTKNDVWSAANITKVTINGSDFTYDSKKGVWTALITTTADNTQIGGTATGNEYNSTTRTSSSVVKTFNLPDTTIAKAGVYTVNMYINSHAQYSYEIVSGTVTPGNPTVKFPSELAMYSKDGSTKLATLAKTGTGTYAGTYAAQQWENFQIVDEENKVWYGSDPTNQYTLDSGDGKYGLWFNADFTNGTTLNVTVDLNTMKWSYTK</sequence>
<evidence type="ECO:0000259" key="2">
    <source>
        <dbReference type="Pfam" id="PF17138"/>
    </source>
</evidence>
<dbReference type="PROSITE" id="PS51257">
    <property type="entry name" value="PROKAR_LIPOPROTEIN"/>
    <property type="match status" value="1"/>
</dbReference>
<keyword evidence="4" id="KW-1185">Reference proteome</keyword>
<dbReference type="InterPro" id="IPR033404">
    <property type="entry name" value="DUF5111"/>
</dbReference>
<dbReference type="EMBL" id="AP024484">
    <property type="protein sequence ID" value="BCS85286.1"/>
    <property type="molecule type" value="Genomic_DNA"/>
</dbReference>
<protein>
    <recommendedName>
        <fullName evidence="5">DUF5114 domain-containing protein</fullName>
    </recommendedName>
</protein>
<dbReference type="Proteomes" id="UP001319045">
    <property type="component" value="Chromosome"/>
</dbReference>
<reference evidence="3 4" key="1">
    <citation type="journal article" date="2022" name="Int. J. Syst. Evol. Microbiol.">
        <title>Prevotella herbatica sp. nov., a plant polysaccharide-decomposing anaerobic bacterium isolated from a methanogenic reactor.</title>
        <authorList>
            <person name="Uek A."/>
            <person name="Tonouchi A."/>
            <person name="Kaku N."/>
            <person name="Ueki K."/>
        </authorList>
    </citation>
    <scope>NUCLEOTIDE SEQUENCE [LARGE SCALE GENOMIC DNA]</scope>
    <source>
        <strain evidence="3 4">WR041</strain>
    </source>
</reference>
<accession>A0ABN6EJV5</accession>
<dbReference type="InterPro" id="IPR025970">
    <property type="entry name" value="SusE"/>
</dbReference>
<gene>
    <name evidence="3" type="ORF">prwr041_11790</name>
</gene>
<dbReference type="Pfam" id="PF14292">
    <property type="entry name" value="SusE"/>
    <property type="match status" value="1"/>
</dbReference>
<feature type="domain" description="DUF5111" evidence="2">
    <location>
        <begin position="161"/>
        <end position="255"/>
    </location>
</feature>
<dbReference type="Pfam" id="PF17138">
    <property type="entry name" value="DUF5111"/>
    <property type="match status" value="2"/>
</dbReference>
<evidence type="ECO:0008006" key="5">
    <source>
        <dbReference type="Google" id="ProtNLM"/>
    </source>
</evidence>
<evidence type="ECO:0000313" key="4">
    <source>
        <dbReference type="Proteomes" id="UP001319045"/>
    </source>
</evidence>
<name>A0ABN6EJV5_9BACT</name>
<organism evidence="3 4">
    <name type="scientific">Prevotella herbatica</name>
    <dbReference type="NCBI Taxonomy" id="2801997"/>
    <lineage>
        <taxon>Bacteria</taxon>
        <taxon>Pseudomonadati</taxon>
        <taxon>Bacteroidota</taxon>
        <taxon>Bacteroidia</taxon>
        <taxon>Bacteroidales</taxon>
        <taxon>Prevotellaceae</taxon>
        <taxon>Prevotella</taxon>
    </lineage>
</organism>
<evidence type="ECO:0000313" key="3">
    <source>
        <dbReference type="EMBL" id="BCS85286.1"/>
    </source>
</evidence>
<feature type="domain" description="SusE outer membrane protein" evidence="1">
    <location>
        <begin position="35"/>
        <end position="135"/>
    </location>
</feature>
<proteinExistence type="predicted"/>
<evidence type="ECO:0000259" key="1">
    <source>
        <dbReference type="Pfam" id="PF14292"/>
    </source>
</evidence>
<feature type="domain" description="DUF5111" evidence="2">
    <location>
        <begin position="359"/>
        <end position="446"/>
    </location>
</feature>